<dbReference type="Proteomes" id="UP000605846">
    <property type="component" value="Unassembled WGS sequence"/>
</dbReference>
<keyword evidence="14 16" id="KW-0539">Nucleus</keyword>
<feature type="region of interest" description="Disordered" evidence="17">
    <location>
        <begin position="1"/>
        <end position="43"/>
    </location>
</feature>
<evidence type="ECO:0000256" key="11">
    <source>
        <dbReference type="ARBA" id="ARBA00023004"/>
    </source>
</evidence>
<keyword evidence="11 16" id="KW-0408">Iron</keyword>
<dbReference type="PANTHER" id="PTHR10670">
    <property type="entry name" value="DNA POLYMERASE EPSILON CATALYTIC SUBUNIT A"/>
    <property type="match status" value="1"/>
</dbReference>
<keyword evidence="4 16" id="KW-0808">Transferase</keyword>
<evidence type="ECO:0000256" key="3">
    <source>
        <dbReference type="ARBA" id="ARBA00022485"/>
    </source>
</evidence>
<dbReference type="GO" id="GO:0000166">
    <property type="term" value="F:nucleotide binding"/>
    <property type="evidence" value="ECO:0007669"/>
    <property type="project" value="InterPro"/>
</dbReference>
<dbReference type="InterPro" id="IPR043502">
    <property type="entry name" value="DNA/RNA_pol_sf"/>
</dbReference>
<dbReference type="GO" id="GO:0006297">
    <property type="term" value="P:nucleotide-excision repair, DNA gap filling"/>
    <property type="evidence" value="ECO:0007669"/>
    <property type="project" value="TreeGrafter"/>
</dbReference>
<evidence type="ECO:0000256" key="10">
    <source>
        <dbReference type="ARBA" id="ARBA00022932"/>
    </source>
</evidence>
<dbReference type="Pfam" id="PF03104">
    <property type="entry name" value="DNA_pol_B_exo1"/>
    <property type="match status" value="1"/>
</dbReference>
<sequence>MSSRPEFGVSSSNGRFSRRGQGRRLGSTHANTRSLASFPGMEPSKLDQQFEHIRKLDELETRFNFERYQEGPERLGWLLNMHSTVVRDSDWPSGRAAVNFYFLTDNGETFKATSVYSPYFYIACRPKSETIVEDYLRRRFDYTIEKINRVQKEDLKEPNHLIGSTSSLLQLVFRNVSDLLAVRKVLLPAVKKNQEKIDAIDTYEEILRETSQIKYDDHDYISMRSQKSSHEAIENIIDVREYDIPYYIRVAIDLDIRVGIWYNVKASPDGFVTLTRRYDLVKRPDPVVLAFDIETTKLPLKFPDATIDSIMMISYMIDGRGYLITNREIVSQDIDDFAYTPKPEFEGPFTIFNEENELAVLRRFFEHIQDAKPNIYVTYNGDFFDWPFVEARAKVYGIDMYQEIGVYRDEEDEYKCKHASHMDAFRWVKRDSYLPQGSQGLKAVTTAKLGYNPMELDPEDMTRFAAEQPQTLAQYSVSDAVATYYLYMKYVHPFIFSLCNIIPLVPDEVLRKGSGTLCELLLMVEAYKANVIMPNKHTEQANKMFEGHLLTSETYVGGHVEALEAGVFRSDIATDFKVEPEAIKELIDQLDDALKFTIQVEEKQKLEDVVNYDEVKAQIQKQLEELRDHPIRQEQPLIYHLDVAAMYPNIILTNRLQPDAMIEESMCATCEFNKPGKTCDRRMVWSWRGEYFPAKLNEYKMILNQLSVETFPPQRPNDPPRSWISLTSTEQGTLLNKRLSDYCKKVYKKVHETKTITRESIICQRENPFYIETVRAFRDRRYEYKGLHKKWKGNLDQAVSEGNVTEIANAKNMIVLYDSLQLAHKCILNSFYGYVMRKGARWHSLEMAGIVCLTGATIIQMARQLVERIGRPLELDTDGIWCILPKSFPETFSLQLKNGKKCKIYYPCTMLNHLVHAKFTNHQYQTLVNRDTFEYSVHSENSIFFEIDGPYRAMILPSSTEEDKLLKKRYAVFNDDGSLGELKGFEVKRRGELKLIKIFQSELFKVFLEGQTLEECYAAVAGVANQWLDVLYSKGADLNDEELFDLLSENRSMSKTLEDYGSQKSTAISTAKRLAEFLGDQMVKDKGLACKFIISAQPAGLPVSERAIPVAIFSAEPSVKKHFLRTWLRDNSLNNFDIRSILDWPYYLDRFGSVIQKLITIPAAMQKVRNPVPRVRHPDWLHKRVAARDDKFKQHRITDMFTRVEKPLSMNEERGNDQDVEMEDIEDFQSDGRQMNGKLPKVAKVTKRKLKDTEMDLDRALADEDLPENMPDMYSDYQGFLEFQKRKWKRQRAERKKRRELQSNSQNSINNGVDGYFRRQTGSVATSTWEILSIAPTDLPGQYRMWVSVQGQLYCHRLSIPRMFYLNSREKAPSEVIRQNPTCTVEACSRLLPRSRPSLNLFQVIMPEDVFQDEQKKFSNIFNHPSTEGVYESNVPLDVRAILELGTCCAVVKSVGSSQRSEDRYDLLDLVPQPQANSKYLSNPKSFHYVFLYHAQCDSRHYFTLVGATMQQQHIFVVGPRQLRQQMPNVNQLYKDRYNMFMEDSRAPKSDTVELKADVEFVVDFPQTERAAFRGINKALGKYKDLRRGPAVLVVVSPRTVAYLGQQANIINEFPCLQLPSLQEDNQFDALNWLTPVTKRMLMRYMEIGCWVDEKLEQARYANIPFCNLPQDSYQYMADITFARRLIRNDMVLWWSPGPKPDLGGREDDENIYITHELVNTEINHPGVYDTVCVELDILRLCLNTIMESPTINELEGTSGVAGFDNVQHTLDEYNKGGITNTAMFGEGMISGKTFTTLRQMVQQWFHEAALKSNKLGDMMLETLHRWLLSASSNMYDPCLYGLVHGMMKKVFVQLVTELRRIGGNIVFANFRRIIVATAKDNIDSAIPFCEYLHRSVLNKQLFEVLGLELGEYWDILVWMDEQNYGGLPARIATEDGSGAIVRAQWNIQAHLPIAVQNMFRKTVASYIQELHQCKAQYPRLIGNQFRKDAGMAPDPRVRHMQQYIKQNVMRIVLRWLPVILRKQRAPTATSDPTLKFPQLSGSHLNMSNPAFEYVKFVCAVLGLDKHLEDEVRVLKRNALQTIGGVSDFSPEAQFRNPCEYFKLNEVICSYCNASADLDFCRDQRLMPVNDKVQPWQCSACGAEYNKQLIEERMIEQVQRWLSAYQLQDLSCPRCRSVKRENLRKLCDRCGSQYKTLQNKNDLLRKLRMFRNVAKEQQLLFLFDVVEWSLARL</sequence>
<evidence type="ECO:0000256" key="4">
    <source>
        <dbReference type="ARBA" id="ARBA00022679"/>
    </source>
</evidence>
<dbReference type="OrthoDB" id="10060449at2759"/>
<comment type="cofactor">
    <cofactor evidence="16">
        <name>[4Fe-4S] cluster</name>
        <dbReference type="ChEBI" id="CHEBI:49883"/>
    </cofactor>
</comment>
<dbReference type="InterPro" id="IPR055191">
    <property type="entry name" value="POL2_thumb"/>
</dbReference>
<evidence type="ECO:0000256" key="6">
    <source>
        <dbReference type="ARBA" id="ARBA00022705"/>
    </source>
</evidence>
<comment type="similarity">
    <text evidence="2 16">Belongs to the DNA polymerase type-B family.</text>
</comment>
<name>A0A8H7EPB8_9FUNG</name>
<keyword evidence="10 16" id="KW-0239">DNA-directed DNA polymerase</keyword>
<evidence type="ECO:0000256" key="2">
    <source>
        <dbReference type="ARBA" id="ARBA00005755"/>
    </source>
</evidence>
<dbReference type="SMART" id="SM00486">
    <property type="entry name" value="POLBc"/>
    <property type="match status" value="1"/>
</dbReference>
<dbReference type="InterPro" id="IPR006172">
    <property type="entry name" value="DNA-dir_DNA_pol_B"/>
</dbReference>
<dbReference type="Pfam" id="PF22912">
    <property type="entry name" value="zf-DPOE"/>
    <property type="match status" value="1"/>
</dbReference>
<evidence type="ECO:0000256" key="17">
    <source>
        <dbReference type="SAM" id="MobiDB-lite"/>
    </source>
</evidence>
<dbReference type="EMBL" id="JABAYA010000132">
    <property type="protein sequence ID" value="KAF7724021.1"/>
    <property type="molecule type" value="Genomic_DNA"/>
</dbReference>
<evidence type="ECO:0000256" key="9">
    <source>
        <dbReference type="ARBA" id="ARBA00022833"/>
    </source>
</evidence>
<keyword evidence="20" id="KW-1185">Reference proteome</keyword>
<evidence type="ECO:0000256" key="15">
    <source>
        <dbReference type="ARBA" id="ARBA00049244"/>
    </source>
</evidence>
<protein>
    <recommendedName>
        <fullName evidence="16">DNA polymerase epsilon catalytic subunit</fullName>
        <ecNumber evidence="16">2.7.7.7</ecNumber>
    </recommendedName>
</protein>
<dbReference type="Pfam" id="PF23250">
    <property type="entry name" value="zf_DPOE_2"/>
    <property type="match status" value="1"/>
</dbReference>
<dbReference type="InterPro" id="IPR013697">
    <property type="entry name" value="DNA_pol_e_suA_C"/>
</dbReference>
<dbReference type="InterPro" id="IPR006133">
    <property type="entry name" value="DNA-dir_DNA_pol_B_exonuc"/>
</dbReference>
<dbReference type="FunFam" id="1.10.132.60:FF:000002">
    <property type="entry name" value="DNA polymerase epsilon catalytic subunit"/>
    <property type="match status" value="1"/>
</dbReference>
<keyword evidence="5 16" id="KW-0548">Nucleotidyltransferase</keyword>
<keyword evidence="7 16" id="KW-0479">Metal-binding</keyword>
<keyword evidence="9 16" id="KW-0862">Zinc</keyword>
<evidence type="ECO:0000259" key="18">
    <source>
        <dbReference type="SMART" id="SM01159"/>
    </source>
</evidence>
<dbReference type="Pfam" id="PF08490">
    <property type="entry name" value="DUF1744"/>
    <property type="match status" value="1"/>
</dbReference>
<evidence type="ECO:0000256" key="14">
    <source>
        <dbReference type="ARBA" id="ARBA00023242"/>
    </source>
</evidence>
<evidence type="ECO:0000256" key="7">
    <source>
        <dbReference type="ARBA" id="ARBA00022723"/>
    </source>
</evidence>
<dbReference type="GO" id="GO:0006272">
    <property type="term" value="P:leading strand elongation"/>
    <property type="evidence" value="ECO:0007669"/>
    <property type="project" value="TreeGrafter"/>
</dbReference>
<evidence type="ECO:0000256" key="13">
    <source>
        <dbReference type="ARBA" id="ARBA00023125"/>
    </source>
</evidence>
<dbReference type="GO" id="GO:0008622">
    <property type="term" value="C:epsilon DNA polymerase complex"/>
    <property type="evidence" value="ECO:0007669"/>
    <property type="project" value="InterPro"/>
</dbReference>
<dbReference type="InterPro" id="IPR042087">
    <property type="entry name" value="DNA_pol_B_thumb"/>
</dbReference>
<dbReference type="EC" id="2.7.7.7" evidence="16"/>
<dbReference type="InterPro" id="IPR029703">
    <property type="entry name" value="POL2"/>
</dbReference>
<comment type="subcellular location">
    <subcellularLocation>
        <location evidence="1 16">Nucleus</location>
    </subcellularLocation>
</comment>
<comment type="catalytic activity">
    <reaction evidence="15 16">
        <text>DNA(n) + a 2'-deoxyribonucleoside 5'-triphosphate = DNA(n+1) + diphosphate</text>
        <dbReference type="Rhea" id="RHEA:22508"/>
        <dbReference type="Rhea" id="RHEA-COMP:17339"/>
        <dbReference type="Rhea" id="RHEA-COMP:17340"/>
        <dbReference type="ChEBI" id="CHEBI:33019"/>
        <dbReference type="ChEBI" id="CHEBI:61560"/>
        <dbReference type="ChEBI" id="CHEBI:173112"/>
        <dbReference type="EC" id="2.7.7.7"/>
    </reaction>
</comment>
<dbReference type="Gene3D" id="1.10.132.60">
    <property type="entry name" value="DNA polymerase family B, C-terminal domain"/>
    <property type="match status" value="1"/>
</dbReference>
<keyword evidence="12 16" id="KW-0411">Iron-sulfur</keyword>
<dbReference type="GO" id="GO:0045004">
    <property type="term" value="P:DNA replication proofreading"/>
    <property type="evidence" value="ECO:0007669"/>
    <property type="project" value="TreeGrafter"/>
</dbReference>
<dbReference type="Pfam" id="PF22634">
    <property type="entry name" value="POL2_thumb"/>
    <property type="match status" value="1"/>
</dbReference>
<dbReference type="Gene3D" id="3.30.342.10">
    <property type="entry name" value="DNA Polymerase, chain B, domain 1"/>
    <property type="match status" value="1"/>
</dbReference>
<dbReference type="InterPro" id="IPR012337">
    <property type="entry name" value="RNaseH-like_sf"/>
</dbReference>
<keyword evidence="3 16" id="KW-0004">4Fe-4S</keyword>
<dbReference type="GO" id="GO:0051539">
    <property type="term" value="F:4 iron, 4 sulfur cluster binding"/>
    <property type="evidence" value="ECO:0007669"/>
    <property type="project" value="UniProtKB-KW"/>
</dbReference>
<dbReference type="SUPFAM" id="SSF53098">
    <property type="entry name" value="Ribonuclease H-like"/>
    <property type="match status" value="1"/>
</dbReference>
<evidence type="ECO:0000256" key="1">
    <source>
        <dbReference type="ARBA" id="ARBA00004123"/>
    </source>
</evidence>
<dbReference type="SMART" id="SM01159">
    <property type="entry name" value="DUF1744"/>
    <property type="match status" value="1"/>
</dbReference>
<dbReference type="GO" id="GO:0008270">
    <property type="term" value="F:zinc ion binding"/>
    <property type="evidence" value="ECO:0007669"/>
    <property type="project" value="UniProtKB-KW"/>
</dbReference>
<keyword evidence="6 16" id="KW-0235">DNA replication</keyword>
<evidence type="ECO:0000313" key="20">
    <source>
        <dbReference type="Proteomes" id="UP000605846"/>
    </source>
</evidence>
<dbReference type="PANTHER" id="PTHR10670:SF0">
    <property type="entry name" value="DNA POLYMERASE EPSILON CATALYTIC SUBUNIT A"/>
    <property type="match status" value="1"/>
</dbReference>
<evidence type="ECO:0000256" key="16">
    <source>
        <dbReference type="RuleBase" id="RU365029"/>
    </source>
</evidence>
<feature type="region of interest" description="Disordered" evidence="17">
    <location>
        <begin position="1294"/>
        <end position="1314"/>
    </location>
</feature>
<dbReference type="GO" id="GO:0000278">
    <property type="term" value="P:mitotic cell cycle"/>
    <property type="evidence" value="ECO:0007669"/>
    <property type="project" value="TreeGrafter"/>
</dbReference>
<dbReference type="FunFam" id="3.30.420.10:FF:000010">
    <property type="entry name" value="DNA polymerase epsilon catalytic subunit"/>
    <property type="match status" value="1"/>
</dbReference>
<comment type="function">
    <text evidence="16">DNA polymerase II participates in chromosomal DNA replication.</text>
</comment>
<dbReference type="GO" id="GO:0008310">
    <property type="term" value="F:single-stranded DNA 3'-5' DNA exonuclease activity"/>
    <property type="evidence" value="ECO:0007669"/>
    <property type="project" value="TreeGrafter"/>
</dbReference>
<reference evidence="19" key="1">
    <citation type="submission" date="2020-01" db="EMBL/GenBank/DDBJ databases">
        <title>Genome Sequencing of Three Apophysomyces-Like Fungal Strains Confirms a Novel Fungal Genus in the Mucoromycota with divergent Burkholderia-like Endosymbiotic Bacteria.</title>
        <authorList>
            <person name="Stajich J.E."/>
            <person name="Macias A.M."/>
            <person name="Carter-House D."/>
            <person name="Lovett B."/>
            <person name="Kasson L.R."/>
            <person name="Berry K."/>
            <person name="Grigoriev I."/>
            <person name="Chang Y."/>
            <person name="Spatafora J."/>
            <person name="Kasson M.T."/>
        </authorList>
    </citation>
    <scope>NUCLEOTIDE SEQUENCE</scope>
    <source>
        <strain evidence="19">NRRL A-21654</strain>
    </source>
</reference>
<comment type="caution">
    <text evidence="19">The sequence shown here is derived from an EMBL/GenBank/DDBJ whole genome shotgun (WGS) entry which is preliminary data.</text>
</comment>
<dbReference type="CDD" id="cd05535">
    <property type="entry name" value="POLBc_epsilon"/>
    <property type="match status" value="1"/>
</dbReference>
<dbReference type="InterPro" id="IPR023211">
    <property type="entry name" value="DNA_pol_palm_dom_sf"/>
</dbReference>
<evidence type="ECO:0000313" key="19">
    <source>
        <dbReference type="EMBL" id="KAF7724021.1"/>
    </source>
</evidence>
<evidence type="ECO:0000256" key="12">
    <source>
        <dbReference type="ARBA" id="ARBA00023014"/>
    </source>
</evidence>
<dbReference type="Gene3D" id="3.90.1600.10">
    <property type="entry name" value="Palm domain of DNA polymerase"/>
    <property type="match status" value="1"/>
</dbReference>
<proteinExistence type="inferred from homology"/>
<evidence type="ECO:0000256" key="5">
    <source>
        <dbReference type="ARBA" id="ARBA00022695"/>
    </source>
</evidence>
<dbReference type="FunFam" id="3.90.1600.10:FF:000006">
    <property type="entry name" value="DNA polymerase epsilon catalytic subunit"/>
    <property type="match status" value="1"/>
</dbReference>
<keyword evidence="13 16" id="KW-0238">DNA-binding</keyword>
<dbReference type="InterPro" id="IPR036397">
    <property type="entry name" value="RNaseH_sf"/>
</dbReference>
<keyword evidence="8 16" id="KW-0863">Zinc-finger</keyword>
<feature type="compositionally biased region" description="Polar residues" evidence="17">
    <location>
        <begin position="1302"/>
        <end position="1311"/>
    </location>
</feature>
<evidence type="ECO:0000256" key="8">
    <source>
        <dbReference type="ARBA" id="ARBA00022771"/>
    </source>
</evidence>
<dbReference type="InterPro" id="IPR054475">
    <property type="entry name" value="Znf-DPOE"/>
</dbReference>
<feature type="compositionally biased region" description="Polar residues" evidence="17">
    <location>
        <begin position="1"/>
        <end position="15"/>
    </location>
</feature>
<dbReference type="SUPFAM" id="SSF56672">
    <property type="entry name" value="DNA/RNA polymerases"/>
    <property type="match status" value="1"/>
</dbReference>
<dbReference type="GO" id="GO:0003677">
    <property type="term" value="F:DNA binding"/>
    <property type="evidence" value="ECO:0007669"/>
    <property type="project" value="UniProtKB-KW"/>
</dbReference>
<dbReference type="CDD" id="cd05779">
    <property type="entry name" value="DNA_polB_epsilon_exo"/>
    <property type="match status" value="1"/>
</dbReference>
<dbReference type="GO" id="GO:0003887">
    <property type="term" value="F:DNA-directed DNA polymerase activity"/>
    <property type="evidence" value="ECO:0007669"/>
    <property type="project" value="UniProtKB-KW"/>
</dbReference>
<dbReference type="GO" id="GO:0006287">
    <property type="term" value="P:base-excision repair, gap-filling"/>
    <property type="evidence" value="ECO:0007669"/>
    <property type="project" value="TreeGrafter"/>
</dbReference>
<organism evidence="19 20">
    <name type="scientific">Apophysomyces ossiformis</name>
    <dbReference type="NCBI Taxonomy" id="679940"/>
    <lineage>
        <taxon>Eukaryota</taxon>
        <taxon>Fungi</taxon>
        <taxon>Fungi incertae sedis</taxon>
        <taxon>Mucoromycota</taxon>
        <taxon>Mucoromycotina</taxon>
        <taxon>Mucoromycetes</taxon>
        <taxon>Mucorales</taxon>
        <taxon>Mucorineae</taxon>
        <taxon>Mucoraceae</taxon>
        <taxon>Apophysomyces</taxon>
    </lineage>
</organism>
<feature type="domain" description="DNA polymerase epsilon catalytic subunit A C-terminal" evidence="18">
    <location>
        <begin position="1529"/>
        <end position="1928"/>
    </location>
</feature>
<gene>
    <name evidence="19" type="primary">POL2</name>
    <name evidence="19" type="ORF">EC973_001428</name>
</gene>
<dbReference type="Gene3D" id="3.30.420.10">
    <property type="entry name" value="Ribonuclease H-like superfamily/Ribonuclease H"/>
    <property type="match status" value="1"/>
</dbReference>
<accession>A0A8H7EPB8</accession>